<evidence type="ECO:0000313" key="5">
    <source>
        <dbReference type="Proteomes" id="UP000267223"/>
    </source>
</evidence>
<evidence type="ECO:0000256" key="2">
    <source>
        <dbReference type="PROSITE-ProRule" id="PRU00169"/>
    </source>
</evidence>
<dbReference type="Gene3D" id="3.40.50.2300">
    <property type="match status" value="1"/>
</dbReference>
<proteinExistence type="predicted"/>
<organism evidence="4 5">
    <name type="scientific">Hanamia caeni</name>
    <dbReference type="NCBI Taxonomy" id="2294116"/>
    <lineage>
        <taxon>Bacteria</taxon>
        <taxon>Pseudomonadati</taxon>
        <taxon>Bacteroidota</taxon>
        <taxon>Chitinophagia</taxon>
        <taxon>Chitinophagales</taxon>
        <taxon>Chitinophagaceae</taxon>
        <taxon>Hanamia</taxon>
    </lineage>
</organism>
<reference evidence="4 5" key="1">
    <citation type="submission" date="2018-11" db="EMBL/GenBank/DDBJ databases">
        <title>Draft genome sequence of Ferruginibacter sp. BO-59.</title>
        <authorList>
            <person name="Im W.T."/>
        </authorList>
    </citation>
    <scope>NUCLEOTIDE SEQUENCE [LARGE SCALE GENOMIC DNA]</scope>
    <source>
        <strain evidence="4 5">BO-59</strain>
    </source>
</reference>
<dbReference type="EMBL" id="RJJR01000001">
    <property type="protein sequence ID" value="RNI40011.1"/>
    <property type="molecule type" value="Genomic_DNA"/>
</dbReference>
<dbReference type="PROSITE" id="PS50110">
    <property type="entry name" value="RESPONSE_REGULATORY"/>
    <property type="match status" value="1"/>
</dbReference>
<accession>A0A3M9NQC8</accession>
<feature type="domain" description="Response regulatory" evidence="3">
    <location>
        <begin position="5"/>
        <end position="119"/>
    </location>
</feature>
<dbReference type="OrthoDB" id="9789181at2"/>
<dbReference type="PANTHER" id="PTHR44591:SF23">
    <property type="entry name" value="CHEY SUBFAMILY"/>
    <property type="match status" value="1"/>
</dbReference>
<evidence type="ECO:0000313" key="4">
    <source>
        <dbReference type="EMBL" id="RNI40011.1"/>
    </source>
</evidence>
<keyword evidence="1 2" id="KW-0597">Phosphoprotein</keyword>
<feature type="modified residue" description="4-aspartylphosphate" evidence="2">
    <location>
        <position position="54"/>
    </location>
</feature>
<dbReference type="Pfam" id="PF00072">
    <property type="entry name" value="Response_reg"/>
    <property type="match status" value="1"/>
</dbReference>
<protein>
    <submittedName>
        <fullName evidence="4">Response regulator</fullName>
    </submittedName>
</protein>
<sequence>MEKKCVLIYDDDVEILNVCKAILQTSNYRVETIQTCENIISDILTLKPDIVLMDLWIPSIGGENAVRCMRENPETKDIPVVLFSASDEIEKISERVNANSFLRKPFDIQTFKDTISENML</sequence>
<dbReference type="SMART" id="SM00448">
    <property type="entry name" value="REC"/>
    <property type="match status" value="1"/>
</dbReference>
<dbReference type="Proteomes" id="UP000267223">
    <property type="component" value="Unassembled WGS sequence"/>
</dbReference>
<dbReference type="InterPro" id="IPR050595">
    <property type="entry name" value="Bact_response_regulator"/>
</dbReference>
<keyword evidence="5" id="KW-1185">Reference proteome</keyword>
<dbReference type="SUPFAM" id="SSF52172">
    <property type="entry name" value="CheY-like"/>
    <property type="match status" value="1"/>
</dbReference>
<evidence type="ECO:0000259" key="3">
    <source>
        <dbReference type="PROSITE" id="PS50110"/>
    </source>
</evidence>
<evidence type="ECO:0000256" key="1">
    <source>
        <dbReference type="ARBA" id="ARBA00022553"/>
    </source>
</evidence>
<comment type="caution">
    <text evidence="4">The sequence shown here is derived from an EMBL/GenBank/DDBJ whole genome shotgun (WGS) entry which is preliminary data.</text>
</comment>
<gene>
    <name evidence="4" type="ORF">EFY79_01540</name>
</gene>
<dbReference type="InterPro" id="IPR001789">
    <property type="entry name" value="Sig_transdc_resp-reg_receiver"/>
</dbReference>
<dbReference type="RefSeq" id="WP_123118902.1">
    <property type="nucleotide sequence ID" value="NZ_RJJR01000001.1"/>
</dbReference>
<dbReference type="GO" id="GO:0000160">
    <property type="term" value="P:phosphorelay signal transduction system"/>
    <property type="evidence" value="ECO:0007669"/>
    <property type="project" value="InterPro"/>
</dbReference>
<dbReference type="AlphaFoldDB" id="A0A3M9NQC8"/>
<name>A0A3M9NQC8_9BACT</name>
<dbReference type="PANTHER" id="PTHR44591">
    <property type="entry name" value="STRESS RESPONSE REGULATOR PROTEIN 1"/>
    <property type="match status" value="1"/>
</dbReference>
<dbReference type="InterPro" id="IPR011006">
    <property type="entry name" value="CheY-like_superfamily"/>
</dbReference>